<evidence type="ECO:0000259" key="2">
    <source>
        <dbReference type="PROSITE" id="PS51485"/>
    </source>
</evidence>
<feature type="domain" description="Phytocyanin" evidence="2">
    <location>
        <begin position="1"/>
        <end position="89"/>
    </location>
</feature>
<evidence type="ECO:0000313" key="3">
    <source>
        <dbReference type="EnsemblPlants" id="OMERI07G17340.1"/>
    </source>
</evidence>
<evidence type="ECO:0000256" key="1">
    <source>
        <dbReference type="SAM" id="MobiDB-lite"/>
    </source>
</evidence>
<dbReference type="SUPFAM" id="SSF49503">
    <property type="entry name" value="Cupredoxins"/>
    <property type="match status" value="1"/>
</dbReference>
<organism evidence="3">
    <name type="scientific">Oryza meridionalis</name>
    <dbReference type="NCBI Taxonomy" id="40149"/>
    <lineage>
        <taxon>Eukaryota</taxon>
        <taxon>Viridiplantae</taxon>
        <taxon>Streptophyta</taxon>
        <taxon>Embryophyta</taxon>
        <taxon>Tracheophyta</taxon>
        <taxon>Spermatophyta</taxon>
        <taxon>Magnoliopsida</taxon>
        <taxon>Liliopsida</taxon>
        <taxon>Poales</taxon>
        <taxon>Poaceae</taxon>
        <taxon>BOP clade</taxon>
        <taxon>Oryzoideae</taxon>
        <taxon>Oryzeae</taxon>
        <taxon>Oryzinae</taxon>
        <taxon>Oryza</taxon>
    </lineage>
</organism>
<dbReference type="Proteomes" id="UP000008021">
    <property type="component" value="Chromosome 7"/>
</dbReference>
<reference evidence="3" key="1">
    <citation type="submission" date="2015-04" db="UniProtKB">
        <authorList>
            <consortium name="EnsemblPlants"/>
        </authorList>
    </citation>
    <scope>IDENTIFICATION</scope>
</reference>
<feature type="region of interest" description="Disordered" evidence="1">
    <location>
        <begin position="67"/>
        <end position="89"/>
    </location>
</feature>
<evidence type="ECO:0000313" key="4">
    <source>
        <dbReference type="Proteomes" id="UP000008021"/>
    </source>
</evidence>
<dbReference type="EnsemblPlants" id="OMERI07G17340.1">
    <property type="protein sequence ID" value="OMERI07G17340.1"/>
    <property type="gene ID" value="OMERI07G17340"/>
</dbReference>
<dbReference type="AlphaFoldDB" id="A0A0E0EDV0"/>
<dbReference type="HOGENOM" id="CLU_2458570_0_0_1"/>
<dbReference type="Gramene" id="OMERI07G17340.1">
    <property type="protein sequence ID" value="OMERI07G17340.1"/>
    <property type="gene ID" value="OMERI07G17340"/>
</dbReference>
<dbReference type="PROSITE" id="PS51485">
    <property type="entry name" value="PHYTOCYANIN"/>
    <property type="match status" value="1"/>
</dbReference>
<proteinExistence type="predicted"/>
<feature type="compositionally biased region" description="Low complexity" evidence="1">
    <location>
        <begin position="67"/>
        <end position="80"/>
    </location>
</feature>
<dbReference type="InterPro" id="IPR003245">
    <property type="entry name" value="Phytocyanin_dom"/>
</dbReference>
<keyword evidence="4" id="KW-1185">Reference proteome</keyword>
<protein>
    <recommendedName>
        <fullName evidence="2">Phytocyanin domain-containing protein</fullName>
    </recommendedName>
</protein>
<dbReference type="Gene3D" id="2.60.40.420">
    <property type="entry name" value="Cupredoxins - blue copper proteins"/>
    <property type="match status" value="1"/>
</dbReference>
<dbReference type="Pfam" id="PF02298">
    <property type="entry name" value="Cu_bind_like"/>
    <property type="match status" value="1"/>
</dbReference>
<dbReference type="InterPro" id="IPR008972">
    <property type="entry name" value="Cupredoxin"/>
</dbReference>
<reference evidence="3" key="2">
    <citation type="submission" date="2018-05" db="EMBL/GenBank/DDBJ databases">
        <title>OmerRS3 (Oryza meridionalis Reference Sequence Version 3).</title>
        <authorList>
            <person name="Zhang J."/>
            <person name="Kudrna D."/>
            <person name="Lee S."/>
            <person name="Talag J."/>
            <person name="Welchert J."/>
            <person name="Wing R.A."/>
        </authorList>
    </citation>
    <scope>NUCLEOTIDE SEQUENCE [LARGE SCALE GENOMIC DNA]</scope>
    <source>
        <strain evidence="3">cv. OR44</strain>
    </source>
</reference>
<dbReference type="GO" id="GO:0009055">
    <property type="term" value="F:electron transfer activity"/>
    <property type="evidence" value="ECO:0007669"/>
    <property type="project" value="InterPro"/>
</dbReference>
<accession>A0A0E0EDV0</accession>
<name>A0A0E0EDV0_9ORYZ</name>
<sequence>MAAMLVGTASASRRRMGPHHQLHKLVFKYSAQRHDVVEVNKAVGYDSCSTSTSIATHTIGNDVIPLTSTGTATSSAASPATAPPPAPAT</sequence>